<dbReference type="Pfam" id="PF10483">
    <property type="entry name" value="Elong_Iki1"/>
    <property type="match status" value="1"/>
</dbReference>
<evidence type="ECO:0000256" key="3">
    <source>
        <dbReference type="ARBA" id="ARBA00005043"/>
    </source>
</evidence>
<keyword evidence="8" id="KW-0539">Nucleus</keyword>
<dbReference type="CDD" id="cd19496">
    <property type="entry name" value="Elp5"/>
    <property type="match status" value="1"/>
</dbReference>
<name>A0ABR1F3U2_9ASCO</name>
<evidence type="ECO:0000256" key="6">
    <source>
        <dbReference type="ARBA" id="ARBA00022490"/>
    </source>
</evidence>
<evidence type="ECO:0000313" key="10">
    <source>
        <dbReference type="Proteomes" id="UP001498771"/>
    </source>
</evidence>
<keyword evidence="7" id="KW-0819">tRNA processing</keyword>
<evidence type="ECO:0000256" key="4">
    <source>
        <dbReference type="ARBA" id="ARBA00009567"/>
    </source>
</evidence>
<evidence type="ECO:0000256" key="5">
    <source>
        <dbReference type="ARBA" id="ARBA00020264"/>
    </source>
</evidence>
<accession>A0ABR1F3U2</accession>
<dbReference type="PANTHER" id="PTHR15641">
    <property type="entry name" value="ELONGATOR COMPLEX PROTEIN 5"/>
    <property type="match status" value="1"/>
</dbReference>
<dbReference type="InterPro" id="IPR019519">
    <property type="entry name" value="Elp5"/>
</dbReference>
<protein>
    <recommendedName>
        <fullName evidence="5">Elongator complex protein 5</fullName>
    </recommendedName>
</protein>
<dbReference type="PANTHER" id="PTHR15641:SF1">
    <property type="entry name" value="ELONGATOR COMPLEX PROTEIN 5"/>
    <property type="match status" value="1"/>
</dbReference>
<keyword evidence="6" id="KW-0963">Cytoplasm</keyword>
<evidence type="ECO:0000256" key="2">
    <source>
        <dbReference type="ARBA" id="ARBA00004496"/>
    </source>
</evidence>
<gene>
    <name evidence="9" type="ORF">BZA70DRAFT_193351</name>
</gene>
<comment type="subcellular location">
    <subcellularLocation>
        <location evidence="2">Cytoplasm</location>
    </subcellularLocation>
    <subcellularLocation>
        <location evidence="1">Nucleus</location>
    </subcellularLocation>
</comment>
<organism evidence="9 10">
    <name type="scientific">Myxozyma melibiosi</name>
    <dbReference type="NCBI Taxonomy" id="54550"/>
    <lineage>
        <taxon>Eukaryota</taxon>
        <taxon>Fungi</taxon>
        <taxon>Dikarya</taxon>
        <taxon>Ascomycota</taxon>
        <taxon>Saccharomycotina</taxon>
        <taxon>Lipomycetes</taxon>
        <taxon>Lipomycetales</taxon>
        <taxon>Lipomycetaceae</taxon>
        <taxon>Myxozyma</taxon>
    </lineage>
</organism>
<keyword evidence="10" id="KW-1185">Reference proteome</keyword>
<dbReference type="InterPro" id="IPR027417">
    <property type="entry name" value="P-loop_NTPase"/>
</dbReference>
<evidence type="ECO:0000313" key="9">
    <source>
        <dbReference type="EMBL" id="KAK7204477.1"/>
    </source>
</evidence>
<dbReference type="RefSeq" id="XP_064767510.1">
    <property type="nucleotide sequence ID" value="XM_064910059.1"/>
</dbReference>
<dbReference type="Proteomes" id="UP001498771">
    <property type="component" value="Unassembled WGS sequence"/>
</dbReference>
<dbReference type="EMBL" id="JBBJBU010000008">
    <property type="protein sequence ID" value="KAK7204477.1"/>
    <property type="molecule type" value="Genomic_DNA"/>
</dbReference>
<evidence type="ECO:0000256" key="1">
    <source>
        <dbReference type="ARBA" id="ARBA00004123"/>
    </source>
</evidence>
<proteinExistence type="inferred from homology"/>
<reference evidence="9 10" key="1">
    <citation type="submission" date="2024-03" db="EMBL/GenBank/DDBJ databases">
        <title>Genome-scale model development and genomic sequencing of the oleaginous clade Lipomyces.</title>
        <authorList>
            <consortium name="Lawrence Berkeley National Laboratory"/>
            <person name="Czajka J.J."/>
            <person name="Han Y."/>
            <person name="Kim J."/>
            <person name="Mondo S.J."/>
            <person name="Hofstad B.A."/>
            <person name="Robles A."/>
            <person name="Haridas S."/>
            <person name="Riley R."/>
            <person name="LaButti K."/>
            <person name="Pangilinan J."/>
            <person name="Andreopoulos W."/>
            <person name="Lipzen A."/>
            <person name="Yan J."/>
            <person name="Wang M."/>
            <person name="Ng V."/>
            <person name="Grigoriev I.V."/>
            <person name="Spatafora J.W."/>
            <person name="Magnuson J.K."/>
            <person name="Baker S.E."/>
            <person name="Pomraning K.R."/>
        </authorList>
    </citation>
    <scope>NUCLEOTIDE SEQUENCE [LARGE SCALE GENOMIC DNA]</scope>
    <source>
        <strain evidence="9 10">Phaff 52-87</strain>
    </source>
</reference>
<evidence type="ECO:0000256" key="8">
    <source>
        <dbReference type="ARBA" id="ARBA00023242"/>
    </source>
</evidence>
<sequence>MQQHTGSILSRIVALKDVSPFVLLQDAPEQTAKYVLLEFVHRNKERSPAEFRIVYLSFETPERAVKGMLGPVRNVEFVACRRMAHAAIHQKVASLISSNQKSLIVIDSLNSIRSGALASFIAPLIRPHSTLVAVLHNFPTATRYDMTKPTGSTQKSSYAPSLKTQLLYLATTIITVSPTARADIDEDEIAAGTYLVPLGAHARTCLLEFVHRRKSGRAVEGTFEFDFARHEFTYLPPRRAQSKADDGQGEALIDGLTTFNLGTTEKQRLARENVELPYLAAQEGEVLGASVGGAIVYQFEKEDDYDEEDPYEDPF</sequence>
<evidence type="ECO:0000256" key="7">
    <source>
        <dbReference type="ARBA" id="ARBA00022694"/>
    </source>
</evidence>
<dbReference type="GeneID" id="90035571"/>
<comment type="pathway">
    <text evidence="3">tRNA modification; 5-methoxycarbonylmethyl-2-thiouridine-tRNA biosynthesis.</text>
</comment>
<dbReference type="Gene3D" id="3.40.50.300">
    <property type="entry name" value="P-loop containing nucleotide triphosphate hydrolases"/>
    <property type="match status" value="1"/>
</dbReference>
<comment type="caution">
    <text evidence="9">The sequence shown here is derived from an EMBL/GenBank/DDBJ whole genome shotgun (WGS) entry which is preliminary data.</text>
</comment>
<comment type="similarity">
    <text evidence="4">Belongs to the ELP5 family.</text>
</comment>